<sequence>RVVEGQQQLLVQVGLPEDPQEVESLLGFFTRDLMFPVQELSEEMWVPRNLKVFLLGPWMWFWTLVPAWPPTGSFCRQLIYRSTGTSPVVGLLDWERWDLLHCLSLLDVLCLLPQLCFSGSSRKEITEHWDWLESNLLQTISIFESDEDIVTFVKGKISGIIAEESRLQQGQEHVEDCGKFLEAELKMRRLFGMPEEEKLVNYYSCSYWKGRVPRQGWLYLSVNHLCFYSFLLGKEGRSGHGPQPGRLLTSPLLPPVTLVVPWTEVTQLEKNSTLVFPESVRVSTRHTEHFFSMFLNINDTFKLMEQLANIAMRQLLDNEAFAADRSLPKPCKTLKNVSALKRDLDARAKNERYRLMFRLTQDERLDGHTDCTLWTPFAKTHVVGQLFISNNYICFNSRDEDVCQLIIPLREVSVVEKADSSSVLPCPVSISTKNKMNFLFANLKDRDFLVQRISDFLQRTPDSSDAAPPSPSAASVCPSGSRASMRLPGLLPSLTCPLAPQVSTILPPRAGSQPPQRRQHFHPELPTASQSLLQLYQQHLQEDLGPKAMKEKMKVEAWNIHFSEFGRGVCMYRTSRSRELVLNGIPELLRGELWLLFSGAQNEMATHRGYYGDLVEQAMGQCSLATEEIERDLHRSMPEHHAFQNENGIAALRRVLTAYAHRNPSIGYCQRGSLLALGGPCGERMLPDYYNTRVVGALVDQGVFEDLTRAFLPLLYEHMQALGVISTISLSWFLTLFLSVMPFDSAVVLVDCFFYEGIKVIFQVRGSARYRLAWSSSLPSVTTLLLVALAVLHDNMEALLSCSDEGEAMTILGSLVQKVQVDVCLARYLDNVVNKQTAAAPIPHLHARLTSGEAPPAEMDVFSLIRSSYERFGSLHSDGIEQMRFKQRLKVIQSLEDTAKRSVVRAMMTESAFSIEELEELYCLFKAKHMTSCYWGPCAGASDRHDPSLPYLEQYRIDSVQFAQLFSGLAPWLCSSHTSTLAARLFRLLDQNQDGLVNFKEFITGLSGMYHGDMTEKLKLLYKLHLLQAVCPEEAESALDATSFFADDGPQEVFLLSDAESAGQHEATAGDMGKDRGLETEEKRGKGWMGTETGKLPVCCRNKLVETAQKVFLRFEKSLKVLDCPCVVADKVRDYRYYLRMWAMEKEPKAETIKDLPRMNQEQFIDLCKTLYNMFSEEPEEQHLYHSIATVASLLLRIGEVGKRFHNGSKKVGGAEAQAPPTVTQVEEAHTGVEPGESQVCLEAAATPASTERDTGCSGSLQPEDVGEEPRLVGGAEQRQGSVLDADWSVTFEQVLASLLTEPPLVDYFERKRDIQSKVEACKAQRATERQRSSASDHELTQQSR</sequence>
<accession>Q4TA61</accession>
<feature type="transmembrane region" description="Helical" evidence="6">
    <location>
        <begin position="732"/>
        <end position="758"/>
    </location>
</feature>
<dbReference type="CDD" id="cd13354">
    <property type="entry name" value="PH-GRAM2_TCB1D9_TCB1D9B"/>
    <property type="match status" value="1"/>
</dbReference>
<dbReference type="PROSITE" id="PS50086">
    <property type="entry name" value="TBC_RABGAP"/>
    <property type="match status" value="1"/>
</dbReference>
<keyword evidence="4" id="KW-0106">Calcium</keyword>
<feature type="region of interest" description="Disordered" evidence="5">
    <location>
        <begin position="1064"/>
        <end position="1085"/>
    </location>
</feature>
<dbReference type="GO" id="GO:0005096">
    <property type="term" value="F:GTPase activator activity"/>
    <property type="evidence" value="ECO:0007669"/>
    <property type="project" value="UniProtKB-KW"/>
</dbReference>
<feature type="domain" description="EF-hand" evidence="8">
    <location>
        <begin position="977"/>
        <end position="1012"/>
    </location>
</feature>
<dbReference type="SMART" id="SM00568">
    <property type="entry name" value="GRAM"/>
    <property type="match status" value="2"/>
</dbReference>
<feature type="compositionally biased region" description="Low complexity" evidence="5">
    <location>
        <begin position="461"/>
        <end position="475"/>
    </location>
</feature>
<dbReference type="InterPro" id="IPR002048">
    <property type="entry name" value="EF_hand_dom"/>
</dbReference>
<evidence type="ECO:0000256" key="1">
    <source>
        <dbReference type="ARBA" id="ARBA00022468"/>
    </source>
</evidence>
<dbReference type="InterPro" id="IPR000195">
    <property type="entry name" value="Rab-GAP-TBC_dom"/>
</dbReference>
<evidence type="ECO:0000259" key="7">
    <source>
        <dbReference type="PROSITE" id="PS50086"/>
    </source>
</evidence>
<keyword evidence="2" id="KW-0479">Metal-binding</keyword>
<dbReference type="Gene3D" id="1.10.8.270">
    <property type="entry name" value="putative rabgap domain of human tbc1 domain family member 14 like domains"/>
    <property type="match status" value="1"/>
</dbReference>
<dbReference type="GO" id="GO:0005509">
    <property type="term" value="F:calcium ion binding"/>
    <property type="evidence" value="ECO:0007669"/>
    <property type="project" value="InterPro"/>
</dbReference>
<dbReference type="InterPro" id="IPR036017">
    <property type="entry name" value="TCB1D9/TCB1D9B_PH-GRAM2"/>
</dbReference>
<gene>
    <name evidence="9" type="ORF">GSTENG00004417001</name>
</gene>
<keyword evidence="1" id="KW-0343">GTPase activation</keyword>
<dbReference type="CDD" id="cd13351">
    <property type="entry name" value="PH-GRAM1_TCB1D9_TCB1D9B"/>
    <property type="match status" value="1"/>
</dbReference>
<dbReference type="FunFam" id="2.30.29.30:FF:000041">
    <property type="entry name" value="TBC1 domain family member 9 isoform X1"/>
    <property type="match status" value="1"/>
</dbReference>
<dbReference type="PANTHER" id="PTHR47666:SF5">
    <property type="entry name" value="TBC1 DOMAIN FAMILY MEMBER 9B"/>
    <property type="match status" value="1"/>
</dbReference>
<evidence type="ECO:0000256" key="5">
    <source>
        <dbReference type="SAM" id="MobiDB-lite"/>
    </source>
</evidence>
<dbReference type="Gene3D" id="2.30.29.30">
    <property type="entry name" value="Pleckstrin-homology domain (PH domain)/Phosphotyrosine-binding domain (PTB)"/>
    <property type="match status" value="2"/>
</dbReference>
<dbReference type="Pfam" id="PF02893">
    <property type="entry name" value="GRAM"/>
    <property type="match status" value="2"/>
</dbReference>
<dbReference type="InterPro" id="IPR011992">
    <property type="entry name" value="EF-hand-dom_pair"/>
</dbReference>
<name>Q4TA61_TETNG</name>
<dbReference type="OrthoDB" id="17687at2759"/>
<feature type="non-terminal residue" evidence="9">
    <location>
        <position position="1345"/>
    </location>
</feature>
<reference evidence="9" key="1">
    <citation type="journal article" date="2004" name="Nature">
        <title>Genome duplication in the teleost fish Tetraodon nigroviridis reveals the early vertebrate proto-karyotype.</title>
        <authorList>
            <person name="Jaillon O."/>
            <person name="Aury J.-M."/>
            <person name="Brunet F."/>
            <person name="Petit J.-L."/>
            <person name="Stange-Thomann N."/>
            <person name="Mauceli E."/>
            <person name="Bouneau L."/>
            <person name="Fischer C."/>
            <person name="Ozouf-Costaz C."/>
            <person name="Bernot A."/>
            <person name="Nicaud S."/>
            <person name="Jaffe D."/>
            <person name="Fisher S."/>
            <person name="Lutfalla G."/>
            <person name="Dossat C."/>
            <person name="Segurens B."/>
            <person name="Dasilva C."/>
            <person name="Salanoubat M."/>
            <person name="Levy M."/>
            <person name="Boudet N."/>
            <person name="Castellano S."/>
            <person name="Anthouard V."/>
            <person name="Jubin C."/>
            <person name="Castelli V."/>
            <person name="Katinka M."/>
            <person name="Vacherie B."/>
            <person name="Biemont C."/>
            <person name="Skalli Z."/>
            <person name="Cattolico L."/>
            <person name="Poulain J."/>
            <person name="De Berardinis V."/>
            <person name="Cruaud C."/>
            <person name="Duprat S."/>
            <person name="Brottier P."/>
            <person name="Coutanceau J.-P."/>
            <person name="Gouzy J."/>
            <person name="Parra G."/>
            <person name="Lardier G."/>
            <person name="Chapple C."/>
            <person name="McKernan K.J."/>
            <person name="McEwan P."/>
            <person name="Bosak S."/>
            <person name="Kellis M."/>
            <person name="Volff J.-N."/>
            <person name="Guigo R."/>
            <person name="Zody M.C."/>
            <person name="Mesirov J."/>
            <person name="Lindblad-Toh K."/>
            <person name="Birren B."/>
            <person name="Nusbaum C."/>
            <person name="Kahn D."/>
            <person name="Robinson-Rechavi M."/>
            <person name="Laudet V."/>
            <person name="Schachter V."/>
            <person name="Quetier F."/>
            <person name="Saurin W."/>
            <person name="Scarpelli C."/>
            <person name="Wincker P."/>
            <person name="Lander E.S."/>
            <person name="Weissenbach J."/>
            <person name="Roest Crollius H."/>
        </authorList>
    </citation>
    <scope>NUCLEOTIDE SEQUENCE [LARGE SCALE GENOMIC DNA]</scope>
</reference>
<dbReference type="SUPFAM" id="SSF47923">
    <property type="entry name" value="Ypt/Rab-GAP domain of gyp1p"/>
    <property type="match status" value="2"/>
</dbReference>
<dbReference type="SUPFAM" id="SSF47473">
    <property type="entry name" value="EF-hand"/>
    <property type="match status" value="1"/>
</dbReference>
<dbReference type="SMART" id="SM00054">
    <property type="entry name" value="EFh"/>
    <property type="match status" value="1"/>
</dbReference>
<keyword evidence="3" id="KW-0677">Repeat</keyword>
<feature type="region of interest" description="Disordered" evidence="5">
    <location>
        <begin position="459"/>
        <end position="480"/>
    </location>
</feature>
<dbReference type="InterPro" id="IPR036014">
    <property type="entry name" value="TCB1D9/TCB1D9B_PH-GRAM1"/>
</dbReference>
<dbReference type="Gene3D" id="1.10.472.80">
    <property type="entry name" value="Ypt/Rab-GAP domain of gyp1p, domain 3"/>
    <property type="match status" value="1"/>
</dbReference>
<feature type="compositionally biased region" description="Basic and acidic residues" evidence="5">
    <location>
        <begin position="1072"/>
        <end position="1085"/>
    </location>
</feature>
<reference evidence="9" key="2">
    <citation type="submission" date="2004-02" db="EMBL/GenBank/DDBJ databases">
        <authorList>
            <consortium name="Genoscope"/>
            <consortium name="Whitehead Institute Centre for Genome Research"/>
        </authorList>
    </citation>
    <scope>NUCLEOTIDE SEQUENCE</scope>
</reference>
<dbReference type="Gene3D" id="1.10.238.10">
    <property type="entry name" value="EF-hand"/>
    <property type="match status" value="1"/>
</dbReference>
<dbReference type="KEGG" id="tng:GSTEN00004417G001"/>
<evidence type="ECO:0000259" key="8">
    <source>
        <dbReference type="PROSITE" id="PS50222"/>
    </source>
</evidence>
<evidence type="ECO:0000256" key="3">
    <source>
        <dbReference type="ARBA" id="ARBA00022737"/>
    </source>
</evidence>
<keyword evidence="6" id="KW-0812">Transmembrane</keyword>
<evidence type="ECO:0000256" key="2">
    <source>
        <dbReference type="ARBA" id="ARBA00022723"/>
    </source>
</evidence>
<dbReference type="InterPro" id="IPR035969">
    <property type="entry name" value="Rab-GAP_TBC_sf"/>
</dbReference>
<feature type="transmembrane region" description="Helical" evidence="6">
    <location>
        <begin position="770"/>
        <end position="792"/>
    </location>
</feature>
<evidence type="ECO:0000256" key="4">
    <source>
        <dbReference type="ARBA" id="ARBA00022837"/>
    </source>
</evidence>
<proteinExistence type="predicted"/>
<dbReference type="PANTHER" id="PTHR47666">
    <property type="entry name" value="PROTEIN VASCULAR ASSOCIATED DEATH 1, CHLOROPLASTIC"/>
    <property type="match status" value="1"/>
</dbReference>
<comment type="caution">
    <text evidence="9">The sequence shown here is derived from an EMBL/GenBank/DDBJ whole genome shotgun (WGS) entry which is preliminary data.</text>
</comment>
<feature type="non-terminal residue" evidence="9">
    <location>
        <position position="1"/>
    </location>
</feature>
<dbReference type="InterPro" id="IPR018247">
    <property type="entry name" value="EF_Hand_1_Ca_BS"/>
</dbReference>
<organism evidence="9">
    <name type="scientific">Tetraodon nigroviridis</name>
    <name type="common">Spotted green pufferfish</name>
    <name type="synonym">Chelonodon nigroviridis</name>
    <dbReference type="NCBI Taxonomy" id="99883"/>
    <lineage>
        <taxon>Eukaryota</taxon>
        <taxon>Metazoa</taxon>
        <taxon>Chordata</taxon>
        <taxon>Craniata</taxon>
        <taxon>Vertebrata</taxon>
        <taxon>Euteleostomi</taxon>
        <taxon>Actinopterygii</taxon>
        <taxon>Neopterygii</taxon>
        <taxon>Teleostei</taxon>
        <taxon>Neoteleostei</taxon>
        <taxon>Acanthomorphata</taxon>
        <taxon>Eupercaria</taxon>
        <taxon>Tetraodontiformes</taxon>
        <taxon>Tetradontoidea</taxon>
        <taxon>Tetraodontidae</taxon>
        <taxon>Tetraodon</taxon>
    </lineage>
</organism>
<dbReference type="EMBL" id="CAAE01007445">
    <property type="protein sequence ID" value="CAF90221.1"/>
    <property type="molecule type" value="Genomic_DNA"/>
</dbReference>
<evidence type="ECO:0000313" key="9">
    <source>
        <dbReference type="EMBL" id="CAF90221.1"/>
    </source>
</evidence>
<keyword evidence="6" id="KW-0472">Membrane</keyword>
<feature type="region of interest" description="Disordered" evidence="5">
    <location>
        <begin position="1324"/>
        <end position="1345"/>
    </location>
</feature>
<keyword evidence="6" id="KW-1133">Transmembrane helix</keyword>
<dbReference type="PROSITE" id="PS50222">
    <property type="entry name" value="EF_HAND_2"/>
    <property type="match status" value="1"/>
</dbReference>
<dbReference type="Pfam" id="PF00566">
    <property type="entry name" value="RabGAP-TBC"/>
    <property type="match status" value="2"/>
</dbReference>
<feature type="domain" description="Rab-GAP TBC" evidence="7">
    <location>
        <begin position="584"/>
        <end position="757"/>
    </location>
</feature>
<dbReference type="PROSITE" id="PS00018">
    <property type="entry name" value="EF_HAND_1"/>
    <property type="match status" value="1"/>
</dbReference>
<dbReference type="InterPro" id="IPR004182">
    <property type="entry name" value="GRAM"/>
</dbReference>
<protein>
    <submittedName>
        <fullName evidence="9">(spotted green pufferfish) hypothetical protein</fullName>
    </submittedName>
</protein>
<dbReference type="FunFam" id="1.10.238.10:FF:000130">
    <property type="entry name" value="TBC1 domain family member 9B isoform X1"/>
    <property type="match status" value="1"/>
</dbReference>
<evidence type="ECO:0000256" key="6">
    <source>
        <dbReference type="SAM" id="Phobius"/>
    </source>
</evidence>
<feature type="region of interest" description="Disordered" evidence="5">
    <location>
        <begin position="1245"/>
        <end position="1268"/>
    </location>
</feature>
<dbReference type="InterPro" id="IPR011993">
    <property type="entry name" value="PH-like_dom_sf"/>
</dbReference>
<dbReference type="SMART" id="SM00164">
    <property type="entry name" value="TBC"/>
    <property type="match status" value="1"/>
</dbReference>